<dbReference type="AlphaFoldDB" id="A0A1Y1ZER3"/>
<reference evidence="1 2" key="1">
    <citation type="submission" date="2016-07" db="EMBL/GenBank/DDBJ databases">
        <title>Pervasive Adenine N6-methylation of Active Genes in Fungi.</title>
        <authorList>
            <consortium name="DOE Joint Genome Institute"/>
            <person name="Mondo S.J."/>
            <person name="Dannebaum R.O."/>
            <person name="Kuo R.C."/>
            <person name="Labutti K."/>
            <person name="Haridas S."/>
            <person name="Kuo A."/>
            <person name="Salamov A."/>
            <person name="Ahrendt S.R."/>
            <person name="Lipzen A."/>
            <person name="Sullivan W."/>
            <person name="Andreopoulos W.B."/>
            <person name="Clum A."/>
            <person name="Lindquist E."/>
            <person name="Daum C."/>
            <person name="Ramamoorthy G.K."/>
            <person name="Gryganskyi A."/>
            <person name="Culley D."/>
            <person name="Magnuson J.K."/>
            <person name="James T.Y."/>
            <person name="O'Malley M.A."/>
            <person name="Stajich J.E."/>
            <person name="Spatafora J.W."/>
            <person name="Visel A."/>
            <person name="Grigoriev I.V."/>
        </authorList>
    </citation>
    <scope>NUCLEOTIDE SEQUENCE [LARGE SCALE GENOMIC DNA]</scope>
    <source>
        <strain evidence="1 2">CBS 115471</strain>
    </source>
</reference>
<evidence type="ECO:0000313" key="1">
    <source>
        <dbReference type="EMBL" id="ORY08664.1"/>
    </source>
</evidence>
<protein>
    <submittedName>
        <fullName evidence="1">Uncharacterized protein</fullName>
    </submittedName>
</protein>
<dbReference type="OrthoDB" id="3787958at2759"/>
<gene>
    <name evidence="1" type="ORF">BCR34DRAFT_391394</name>
</gene>
<evidence type="ECO:0000313" key="2">
    <source>
        <dbReference type="Proteomes" id="UP000193144"/>
    </source>
</evidence>
<name>A0A1Y1ZER3_9PLEO</name>
<dbReference type="Proteomes" id="UP000193144">
    <property type="component" value="Unassembled WGS sequence"/>
</dbReference>
<sequence length="143" mass="16048">MAEALAILGGVAASVQLIETTVKAASELYNTFRSLETAERDSQREITLLDEVRATLAQVSGYILSVHGTHELETTPDLSLLSQHVQTLCTELKEVKDLVPTDVKTNYRARIKWASRRKIFDERIRNIEGQKLLLVLSLQTLSR</sequence>
<dbReference type="EMBL" id="MCFA01000097">
    <property type="protein sequence ID" value="ORY08664.1"/>
    <property type="molecule type" value="Genomic_DNA"/>
</dbReference>
<keyword evidence="2" id="KW-1185">Reference proteome</keyword>
<accession>A0A1Y1ZER3</accession>
<organism evidence="1 2">
    <name type="scientific">Clohesyomyces aquaticus</name>
    <dbReference type="NCBI Taxonomy" id="1231657"/>
    <lineage>
        <taxon>Eukaryota</taxon>
        <taxon>Fungi</taxon>
        <taxon>Dikarya</taxon>
        <taxon>Ascomycota</taxon>
        <taxon>Pezizomycotina</taxon>
        <taxon>Dothideomycetes</taxon>
        <taxon>Pleosporomycetidae</taxon>
        <taxon>Pleosporales</taxon>
        <taxon>Lindgomycetaceae</taxon>
        <taxon>Clohesyomyces</taxon>
    </lineage>
</organism>
<comment type="caution">
    <text evidence="1">The sequence shown here is derived from an EMBL/GenBank/DDBJ whole genome shotgun (WGS) entry which is preliminary data.</text>
</comment>
<proteinExistence type="predicted"/>